<keyword evidence="3 9" id="KW-0820">tRNA-binding</keyword>
<dbReference type="GO" id="GO:0000049">
    <property type="term" value="F:tRNA binding"/>
    <property type="evidence" value="ECO:0007669"/>
    <property type="project" value="UniProtKB-UniRule"/>
</dbReference>
<dbReference type="PANTHER" id="PTHR30572:SF4">
    <property type="entry name" value="ABC TRANSPORTER PERMEASE YTRF"/>
    <property type="match status" value="1"/>
</dbReference>
<dbReference type="Proteomes" id="UP000178532">
    <property type="component" value="Unassembled WGS sequence"/>
</dbReference>
<evidence type="ECO:0000256" key="5">
    <source>
        <dbReference type="ARBA" id="ARBA00022884"/>
    </source>
</evidence>
<dbReference type="Pfam" id="PF02687">
    <property type="entry name" value="FtsX"/>
    <property type="match status" value="1"/>
</dbReference>
<reference evidence="12 13" key="1">
    <citation type="journal article" date="2016" name="Nat. Commun.">
        <title>Thousands of microbial genomes shed light on interconnected biogeochemical processes in an aquifer system.</title>
        <authorList>
            <person name="Anantharaman K."/>
            <person name="Brown C.T."/>
            <person name="Hug L.A."/>
            <person name="Sharon I."/>
            <person name="Castelle C.J."/>
            <person name="Probst A.J."/>
            <person name="Thomas B.C."/>
            <person name="Singh A."/>
            <person name="Wilkins M.J."/>
            <person name="Karaoz U."/>
            <person name="Brodie E.L."/>
            <person name="Williams K.H."/>
            <person name="Hubbard S.S."/>
            <person name="Banfield J.F."/>
        </authorList>
    </citation>
    <scope>NUCLEOTIDE SEQUENCE [LARGE SCALE GENOMIC DNA]</scope>
</reference>
<dbReference type="Gene3D" id="2.40.50.140">
    <property type="entry name" value="Nucleic acid-binding proteins"/>
    <property type="match status" value="1"/>
</dbReference>
<sequence length="144" mass="15292">MISYEYFTKIDIRVGKIAEIQDFPEARKPAYKLKIDFGPELGIKQSSVQAVGATNADILQQFLIESVLLTLAGGIIGIASGAGLVALVYVALTIFFASLGWVFAFPLSAVALGPLVSGVAGIAFGLYPALQAARKNPIDALRYE</sequence>
<evidence type="ECO:0000256" key="6">
    <source>
        <dbReference type="ARBA" id="ARBA00022989"/>
    </source>
</evidence>
<feature type="transmembrane region" description="Helical" evidence="10">
    <location>
        <begin position="67"/>
        <end position="97"/>
    </location>
</feature>
<evidence type="ECO:0000313" key="13">
    <source>
        <dbReference type="Proteomes" id="UP000178532"/>
    </source>
</evidence>
<evidence type="ECO:0000256" key="4">
    <source>
        <dbReference type="ARBA" id="ARBA00022692"/>
    </source>
</evidence>
<evidence type="ECO:0000256" key="2">
    <source>
        <dbReference type="ARBA" id="ARBA00022475"/>
    </source>
</evidence>
<feature type="transmembrane region" description="Helical" evidence="10">
    <location>
        <begin position="103"/>
        <end position="127"/>
    </location>
</feature>
<keyword evidence="5 9" id="KW-0694">RNA-binding</keyword>
<evidence type="ECO:0000256" key="7">
    <source>
        <dbReference type="ARBA" id="ARBA00023136"/>
    </source>
</evidence>
<dbReference type="InterPro" id="IPR002547">
    <property type="entry name" value="tRNA-bd_dom"/>
</dbReference>
<dbReference type="GO" id="GO:0022857">
    <property type="term" value="F:transmembrane transporter activity"/>
    <property type="evidence" value="ECO:0007669"/>
    <property type="project" value="TreeGrafter"/>
</dbReference>
<dbReference type="PANTHER" id="PTHR30572">
    <property type="entry name" value="MEMBRANE COMPONENT OF TRANSPORTER-RELATED"/>
    <property type="match status" value="1"/>
</dbReference>
<feature type="domain" description="TRNA-binding" evidence="11">
    <location>
        <begin position="6"/>
        <end position="117"/>
    </location>
</feature>
<comment type="subcellular location">
    <subcellularLocation>
        <location evidence="1">Cell membrane</location>
        <topology evidence="1">Multi-pass membrane protein</topology>
    </subcellularLocation>
</comment>
<organism evidence="12 13">
    <name type="scientific">Candidatus Kaiserbacteria bacterium RIFCSPHIGHO2_02_FULL_54_22</name>
    <dbReference type="NCBI Taxonomy" id="1798495"/>
    <lineage>
        <taxon>Bacteria</taxon>
        <taxon>Candidatus Kaiseribacteriota</taxon>
    </lineage>
</organism>
<evidence type="ECO:0000256" key="10">
    <source>
        <dbReference type="SAM" id="Phobius"/>
    </source>
</evidence>
<dbReference type="EMBL" id="MFLI01000001">
    <property type="protein sequence ID" value="OGG62898.1"/>
    <property type="molecule type" value="Genomic_DNA"/>
</dbReference>
<evidence type="ECO:0000256" key="9">
    <source>
        <dbReference type="PROSITE-ProRule" id="PRU00209"/>
    </source>
</evidence>
<dbReference type="InterPro" id="IPR003838">
    <property type="entry name" value="ABC3_permease_C"/>
</dbReference>
<proteinExistence type="inferred from homology"/>
<dbReference type="STRING" id="1798495.A3C19_02125"/>
<accession>A0A1F6DN90</accession>
<dbReference type="InterPro" id="IPR012340">
    <property type="entry name" value="NA-bd_OB-fold"/>
</dbReference>
<dbReference type="SUPFAM" id="SSF50249">
    <property type="entry name" value="Nucleic acid-binding proteins"/>
    <property type="match status" value="1"/>
</dbReference>
<evidence type="ECO:0000256" key="1">
    <source>
        <dbReference type="ARBA" id="ARBA00004651"/>
    </source>
</evidence>
<dbReference type="AlphaFoldDB" id="A0A1F6DN90"/>
<dbReference type="PROSITE" id="PS50886">
    <property type="entry name" value="TRBD"/>
    <property type="match status" value="1"/>
</dbReference>
<keyword evidence="2" id="KW-1003">Cell membrane</keyword>
<protein>
    <recommendedName>
        <fullName evidence="11">tRNA-binding domain-containing protein</fullName>
    </recommendedName>
</protein>
<name>A0A1F6DN90_9BACT</name>
<evidence type="ECO:0000256" key="3">
    <source>
        <dbReference type="ARBA" id="ARBA00022555"/>
    </source>
</evidence>
<dbReference type="GO" id="GO:0005886">
    <property type="term" value="C:plasma membrane"/>
    <property type="evidence" value="ECO:0007669"/>
    <property type="project" value="UniProtKB-SubCell"/>
</dbReference>
<evidence type="ECO:0000313" key="12">
    <source>
        <dbReference type="EMBL" id="OGG62898.1"/>
    </source>
</evidence>
<gene>
    <name evidence="12" type="ORF">A3C19_02125</name>
</gene>
<dbReference type="InterPro" id="IPR050250">
    <property type="entry name" value="Macrolide_Exporter_MacB"/>
</dbReference>
<evidence type="ECO:0000256" key="8">
    <source>
        <dbReference type="ARBA" id="ARBA00038076"/>
    </source>
</evidence>
<comment type="caution">
    <text evidence="12">The sequence shown here is derived from an EMBL/GenBank/DDBJ whole genome shotgun (WGS) entry which is preliminary data.</text>
</comment>
<evidence type="ECO:0000259" key="11">
    <source>
        <dbReference type="PROSITE" id="PS50886"/>
    </source>
</evidence>
<keyword evidence="6 10" id="KW-1133">Transmembrane helix</keyword>
<comment type="similarity">
    <text evidence="8">Belongs to the ABC-4 integral membrane protein family.</text>
</comment>
<keyword evidence="4 10" id="KW-0812">Transmembrane</keyword>
<keyword evidence="7 10" id="KW-0472">Membrane</keyword>